<dbReference type="Proteomes" id="UP001266305">
    <property type="component" value="Unassembled WGS sequence"/>
</dbReference>
<dbReference type="InterPro" id="IPR014767">
    <property type="entry name" value="DAD_dom"/>
</dbReference>
<dbReference type="InterPro" id="IPR051425">
    <property type="entry name" value="Formin_Homology"/>
</dbReference>
<dbReference type="PANTHER" id="PTHR45725:SF7">
    <property type="entry name" value="DISHEVELED-ASSOCIATED ACTIVATOR OF MORPHOGENESIS 2"/>
    <property type="match status" value="1"/>
</dbReference>
<feature type="region of interest" description="Disordered" evidence="1">
    <location>
        <begin position="36"/>
        <end position="70"/>
    </location>
</feature>
<accession>A0ABQ9VWF7</accession>
<dbReference type="SUPFAM" id="SSF101447">
    <property type="entry name" value="Formin homology 2 domain (FH2 domain)"/>
    <property type="match status" value="1"/>
</dbReference>
<feature type="domain" description="DAD" evidence="2">
    <location>
        <begin position="83"/>
        <end position="115"/>
    </location>
</feature>
<dbReference type="Gene3D" id="1.20.58.2220">
    <property type="entry name" value="Formin, FH2 domain"/>
    <property type="match status" value="1"/>
</dbReference>
<sequence length="135" mass="15964">MHFGEHDSKMQPDEFFGIFDTFLQAFLEARQDLEAMRRRKEEEERRARMEAMSVPPAPHPQLKEQRDRERWQRQRKVLAAGSSLEEGGEFDDLVSALRSGEVFDKDLCKLKRSRKRSGSQALEVTRERSINRLHY</sequence>
<evidence type="ECO:0000313" key="4">
    <source>
        <dbReference type="EMBL" id="KAK2113667.1"/>
    </source>
</evidence>
<feature type="compositionally biased region" description="Basic and acidic residues" evidence="1">
    <location>
        <begin position="61"/>
        <end position="70"/>
    </location>
</feature>
<keyword evidence="5" id="KW-1185">Reference proteome</keyword>
<evidence type="ECO:0000313" key="5">
    <source>
        <dbReference type="Proteomes" id="UP001266305"/>
    </source>
</evidence>
<name>A0ABQ9VWF7_SAGOE</name>
<evidence type="ECO:0000259" key="2">
    <source>
        <dbReference type="PROSITE" id="PS51231"/>
    </source>
</evidence>
<protein>
    <submittedName>
        <fullName evidence="4">Dishevelled associated activator of morphogenesis 2</fullName>
    </submittedName>
</protein>
<proteinExistence type="predicted"/>
<dbReference type="PROSITE" id="PS51231">
    <property type="entry name" value="DAD"/>
    <property type="match status" value="1"/>
</dbReference>
<dbReference type="PROSITE" id="PS51444">
    <property type="entry name" value="FH2"/>
    <property type="match status" value="1"/>
</dbReference>
<feature type="compositionally biased region" description="Basic and acidic residues" evidence="1">
    <location>
        <begin position="36"/>
        <end position="49"/>
    </location>
</feature>
<dbReference type="InterPro" id="IPR042201">
    <property type="entry name" value="FH2_Formin_sf"/>
</dbReference>
<dbReference type="PANTHER" id="PTHR45725">
    <property type="entry name" value="FORMIN HOMOLOGY 2 FAMILY MEMBER"/>
    <property type="match status" value="1"/>
</dbReference>
<evidence type="ECO:0000256" key="1">
    <source>
        <dbReference type="SAM" id="MobiDB-lite"/>
    </source>
</evidence>
<evidence type="ECO:0000259" key="3">
    <source>
        <dbReference type="PROSITE" id="PS51444"/>
    </source>
</evidence>
<dbReference type="EMBL" id="JASSZA010000004">
    <property type="protein sequence ID" value="KAK2113667.1"/>
    <property type="molecule type" value="Genomic_DNA"/>
</dbReference>
<comment type="caution">
    <text evidence="4">The sequence shown here is derived from an EMBL/GenBank/DDBJ whole genome shotgun (WGS) entry which is preliminary data.</text>
</comment>
<organism evidence="4 5">
    <name type="scientific">Saguinus oedipus</name>
    <name type="common">Cotton-top tamarin</name>
    <name type="synonym">Oedipomidas oedipus</name>
    <dbReference type="NCBI Taxonomy" id="9490"/>
    <lineage>
        <taxon>Eukaryota</taxon>
        <taxon>Metazoa</taxon>
        <taxon>Chordata</taxon>
        <taxon>Craniata</taxon>
        <taxon>Vertebrata</taxon>
        <taxon>Euteleostomi</taxon>
        <taxon>Mammalia</taxon>
        <taxon>Eutheria</taxon>
        <taxon>Euarchontoglires</taxon>
        <taxon>Primates</taxon>
        <taxon>Haplorrhini</taxon>
        <taxon>Platyrrhini</taxon>
        <taxon>Cebidae</taxon>
        <taxon>Callitrichinae</taxon>
        <taxon>Saguinus</taxon>
    </lineage>
</organism>
<feature type="domain" description="FH2" evidence="3">
    <location>
        <begin position="1"/>
        <end position="52"/>
    </location>
</feature>
<reference evidence="4 5" key="1">
    <citation type="submission" date="2023-05" db="EMBL/GenBank/DDBJ databases">
        <title>B98-5 Cell Line De Novo Hybrid Assembly: An Optical Mapping Approach.</title>
        <authorList>
            <person name="Kananen K."/>
            <person name="Auerbach J.A."/>
            <person name="Kautto E."/>
            <person name="Blachly J.S."/>
        </authorList>
    </citation>
    <scope>NUCLEOTIDE SEQUENCE [LARGE SCALE GENOMIC DNA]</scope>
    <source>
        <strain evidence="4">B95-8</strain>
        <tissue evidence="4">Cell line</tissue>
    </source>
</reference>
<dbReference type="InterPro" id="IPR015425">
    <property type="entry name" value="FH2_Formin"/>
</dbReference>
<gene>
    <name evidence="4" type="primary">DAAM2</name>
    <name evidence="4" type="ORF">P7K49_007933</name>
</gene>